<dbReference type="Gene3D" id="3.40.50.1360">
    <property type="match status" value="1"/>
</dbReference>
<feature type="active site" description="Proton acceptor; for ring-opening step" evidence="3">
    <location>
        <position position="137"/>
    </location>
</feature>
<gene>
    <name evidence="3 5" type="primary">nagB</name>
    <name evidence="5" type="ORF">PAECIP111893_01460</name>
</gene>
<evidence type="ECO:0000313" key="6">
    <source>
        <dbReference type="Proteomes" id="UP000838686"/>
    </source>
</evidence>
<dbReference type="SUPFAM" id="SSF100950">
    <property type="entry name" value="NagB/RpiA/CoA transferase-like"/>
    <property type="match status" value="1"/>
</dbReference>
<comment type="caution">
    <text evidence="3">Lacks conserved residue(s) required for the propagation of feature annotation.</text>
</comment>
<evidence type="ECO:0000259" key="4">
    <source>
        <dbReference type="Pfam" id="PF01182"/>
    </source>
</evidence>
<keyword evidence="6" id="KW-1185">Reference proteome</keyword>
<organism evidence="5 6">
    <name type="scientific">Paenibacillus plantiphilus</name>
    <dbReference type="NCBI Taxonomy" id="2905650"/>
    <lineage>
        <taxon>Bacteria</taxon>
        <taxon>Bacillati</taxon>
        <taxon>Bacillota</taxon>
        <taxon>Bacilli</taxon>
        <taxon>Bacillales</taxon>
        <taxon>Paenibacillaceae</taxon>
        <taxon>Paenibacillus</taxon>
    </lineage>
</organism>
<dbReference type="GO" id="GO:0004342">
    <property type="term" value="F:glucosamine-6-phosphate deaminase activity"/>
    <property type="evidence" value="ECO:0007669"/>
    <property type="project" value="UniProtKB-EC"/>
</dbReference>
<dbReference type="InterPro" id="IPR004547">
    <property type="entry name" value="Glucosamine6P_isomerase"/>
</dbReference>
<evidence type="ECO:0000313" key="5">
    <source>
        <dbReference type="EMBL" id="CAH1200572.1"/>
    </source>
</evidence>
<dbReference type="EMBL" id="CAKMMF010000006">
    <property type="protein sequence ID" value="CAH1200572.1"/>
    <property type="molecule type" value="Genomic_DNA"/>
</dbReference>
<keyword evidence="1 3" id="KW-0378">Hydrolase</keyword>
<dbReference type="Proteomes" id="UP000838686">
    <property type="component" value="Unassembled WGS sequence"/>
</dbReference>
<proteinExistence type="inferred from homology"/>
<evidence type="ECO:0000256" key="1">
    <source>
        <dbReference type="ARBA" id="ARBA00022801"/>
    </source>
</evidence>
<comment type="caution">
    <text evidence="5">The sequence shown here is derived from an EMBL/GenBank/DDBJ whole genome shotgun (WGS) entry which is preliminary data.</text>
</comment>
<dbReference type="InterPro" id="IPR018321">
    <property type="entry name" value="Glucosamine6P_isomerase_CS"/>
</dbReference>
<feature type="active site" description="For ring-opening step" evidence="3">
    <location>
        <position position="142"/>
    </location>
</feature>
<comment type="catalytic activity">
    <reaction evidence="3">
        <text>alpha-D-glucosamine 6-phosphate + H2O = beta-D-fructose 6-phosphate + NH4(+)</text>
        <dbReference type="Rhea" id="RHEA:12172"/>
        <dbReference type="ChEBI" id="CHEBI:15377"/>
        <dbReference type="ChEBI" id="CHEBI:28938"/>
        <dbReference type="ChEBI" id="CHEBI:57634"/>
        <dbReference type="ChEBI" id="CHEBI:75989"/>
        <dbReference type="EC" id="3.5.99.6"/>
    </reaction>
</comment>
<name>A0ABN8GAV4_9BACL</name>
<comment type="similarity">
    <text evidence="3">Belongs to the glucosamine/galactosamine-6-phosphate isomerase family. NagB subfamily.</text>
</comment>
<comment type="pathway">
    <text evidence="3">Amino-sugar metabolism; N-acetylneuraminate degradation; D-fructose 6-phosphate from N-acetylneuraminate: step 5/5.</text>
</comment>
<dbReference type="InterPro" id="IPR037171">
    <property type="entry name" value="NagB/RpiA_transferase-like"/>
</dbReference>
<protein>
    <recommendedName>
        <fullName evidence="3">Glucosamine-6-phosphate deaminase</fullName>
        <ecNumber evidence="3">3.5.99.6</ecNumber>
    </recommendedName>
    <alternativeName>
        <fullName evidence="3">GlcN6P deaminase</fullName>
        <shortName evidence="3">GNPDA</shortName>
    </alternativeName>
    <alternativeName>
        <fullName evidence="3">Glucosamine-6-phosphate isomerase</fullName>
    </alternativeName>
</protein>
<feature type="domain" description="Glucosamine/galactosamine-6-phosphate isomerase" evidence="4">
    <location>
        <begin position="17"/>
        <end position="227"/>
    </location>
</feature>
<reference evidence="5" key="1">
    <citation type="submission" date="2022-01" db="EMBL/GenBank/DDBJ databases">
        <authorList>
            <person name="Criscuolo A."/>
        </authorList>
    </citation>
    <scope>NUCLEOTIDE SEQUENCE</scope>
    <source>
        <strain evidence="5">CIP111893</strain>
    </source>
</reference>
<dbReference type="InterPro" id="IPR006148">
    <property type="entry name" value="Glc/Gal-6P_isomerase"/>
</dbReference>
<dbReference type="PANTHER" id="PTHR11280">
    <property type="entry name" value="GLUCOSAMINE-6-PHOSPHATE ISOMERASE"/>
    <property type="match status" value="1"/>
</dbReference>
<feature type="active site" description="Proton acceptor; for enolization step" evidence="3">
    <location>
        <position position="66"/>
    </location>
</feature>
<comment type="function">
    <text evidence="3">Catalyzes the reversible isomerization-deamination of glucosamine 6-phosphate (GlcN6P) to form fructose 6-phosphate (Fru6P) and ammonium ion.</text>
</comment>
<dbReference type="CDD" id="cd01399">
    <property type="entry name" value="GlcN6P_deaminase"/>
    <property type="match status" value="1"/>
</dbReference>
<accession>A0ABN8GAV4</accession>
<keyword evidence="2 3" id="KW-0119">Carbohydrate metabolism</keyword>
<dbReference type="PANTHER" id="PTHR11280:SF5">
    <property type="entry name" value="GLUCOSAMINE-6-PHOSPHATE ISOMERASE"/>
    <property type="match status" value="1"/>
</dbReference>
<dbReference type="RefSeq" id="WP_236339807.1">
    <property type="nucleotide sequence ID" value="NZ_CAKMMF010000006.1"/>
</dbReference>
<dbReference type="HAMAP" id="MF_01241">
    <property type="entry name" value="GlcN6P_deamin"/>
    <property type="match status" value="1"/>
</dbReference>
<evidence type="ECO:0000256" key="2">
    <source>
        <dbReference type="ARBA" id="ARBA00023277"/>
    </source>
</evidence>
<sequence length="254" mass="27369">MEILVAQTAAIGQLGGELIARQLRSKPDSILGLATGSTPIPFYKEWISLVGRGELSFARARSFNLDEYAGLPRAHSQSYWTFMQENLLRHIDLRVSATEIPNGEAADLQAECVRYDRTLESAGGIDWQLLGIGHNGHIGFNEPGPSLTAGTHVVELAEETRQANSRFFDSLDDVPRQAITVGMGTILKAREIVLVAQGEGKAEIVAQALTGPVMTELPASFLQLHAKVTVVLDEAAASKLPASLLGSTREAELL</sequence>
<dbReference type="Pfam" id="PF01182">
    <property type="entry name" value="Glucosamine_iso"/>
    <property type="match status" value="1"/>
</dbReference>
<evidence type="ECO:0000256" key="3">
    <source>
        <dbReference type="HAMAP-Rule" id="MF_01241"/>
    </source>
</evidence>
<dbReference type="EC" id="3.5.99.6" evidence="3"/>
<feature type="active site" description="For ring-opening step" evidence="3">
    <location>
        <position position="135"/>
    </location>
</feature>
<dbReference type="PROSITE" id="PS01161">
    <property type="entry name" value="GLC_GALNAC_ISOMERASE"/>
    <property type="match status" value="1"/>
</dbReference>
<dbReference type="NCBIfam" id="TIGR00502">
    <property type="entry name" value="nagB"/>
    <property type="match status" value="1"/>
</dbReference>